<feature type="transmembrane region" description="Helical" evidence="1">
    <location>
        <begin position="567"/>
        <end position="588"/>
    </location>
</feature>
<evidence type="ECO:0000256" key="1">
    <source>
        <dbReference type="SAM" id="Phobius"/>
    </source>
</evidence>
<name>A0A1B6FDR7_9HEMI</name>
<evidence type="ECO:0008006" key="3">
    <source>
        <dbReference type="Google" id="ProtNLM"/>
    </source>
</evidence>
<dbReference type="EMBL" id="GECZ01021656">
    <property type="protein sequence ID" value="JAS48113.1"/>
    <property type="molecule type" value="Transcribed_RNA"/>
</dbReference>
<keyword evidence="1" id="KW-0812">Transmembrane</keyword>
<accession>A0A1B6FDR7</accession>
<protein>
    <recommendedName>
        <fullName evidence="3">Glycoprotein</fullName>
    </recommendedName>
</protein>
<keyword evidence="1" id="KW-0472">Membrane</keyword>
<organism evidence="2">
    <name type="scientific">Cuerna arida</name>
    <dbReference type="NCBI Taxonomy" id="1464854"/>
    <lineage>
        <taxon>Eukaryota</taxon>
        <taxon>Metazoa</taxon>
        <taxon>Ecdysozoa</taxon>
        <taxon>Arthropoda</taxon>
        <taxon>Hexapoda</taxon>
        <taxon>Insecta</taxon>
        <taxon>Pterygota</taxon>
        <taxon>Neoptera</taxon>
        <taxon>Paraneoptera</taxon>
        <taxon>Hemiptera</taxon>
        <taxon>Auchenorrhyncha</taxon>
        <taxon>Membracoidea</taxon>
        <taxon>Cicadellidae</taxon>
        <taxon>Cicadellinae</taxon>
        <taxon>Proconiini</taxon>
        <taxon>Cuerna</taxon>
    </lineage>
</organism>
<dbReference type="AlphaFoldDB" id="A0A1B6FDR7"/>
<reference evidence="2" key="1">
    <citation type="submission" date="2015-11" db="EMBL/GenBank/DDBJ databases">
        <title>De novo transcriptome assembly of four potential Pierce s Disease insect vectors from Arizona vineyards.</title>
        <authorList>
            <person name="Tassone E.E."/>
        </authorList>
    </citation>
    <scope>NUCLEOTIDE SEQUENCE</scope>
</reference>
<proteinExistence type="predicted"/>
<evidence type="ECO:0000313" key="2">
    <source>
        <dbReference type="EMBL" id="JAS48113.1"/>
    </source>
</evidence>
<sequence>MQSHALRFRKSSEEIKMVSQSSILFLYVLLSQSWNCFGTKTTLKLSLLTKDSSYTQMTPTDIPNCKPLNLESNAKITTTSIQTYQTDPTLSSVEAFSFTLIEREIIMHRGWDLSCYNTTLRKSPYQYSLLNPEELMSFNLLVLSFSNIMAGPDHQSYDLINNPLELCPYWSSKTIKIRTLIAQRIRTSWDIKERMVDPVRNKNCTLGMICEVTSQIKVISQRPIGSKDNNHCNLIPISQHLAHVHQTETDTKIMTSQEMWSMTIDNKMLTEPQCVDNQGSLIFLTSAGLYISFKESDQTRIVCGLKSPKTSEYAQCVNELEHETKTIRRRRRAITADLTLVPLEQKLTWVYDHQLLGMANMIQSRNKFINFTVTDLVQLEFSICQHKSQMLRLSRTIFEINPEAYLQLSSGGQGFLFKQSEGQTLVAFGKPTLLEINITNPLSNPFKIKDQWCQVLKDDGTTFCDSQITRLSKLKSDLVPTMSGGSYSFSKSDIITLRSEVPLHVTDMMKLYYDNKVEVYYDPDTHFISTTLDRSLYQIDDSLVPKSVSHWSGFTDTFQSLLLRDEWTFRVLCGIIIIIMVHIVRALYSFLSLPPCQSSFGNPLYK</sequence>
<gene>
    <name evidence="2" type="ORF">g.11623</name>
</gene>
<keyword evidence="1" id="KW-1133">Transmembrane helix</keyword>